<reference evidence="1" key="1">
    <citation type="submission" date="2020-03" db="EMBL/GenBank/DDBJ databases">
        <title>The deep terrestrial virosphere.</title>
        <authorList>
            <person name="Holmfeldt K."/>
            <person name="Nilsson E."/>
            <person name="Simone D."/>
            <person name="Lopez-Fernandez M."/>
            <person name="Wu X."/>
            <person name="de Brujin I."/>
            <person name="Lundin D."/>
            <person name="Andersson A."/>
            <person name="Bertilsson S."/>
            <person name="Dopson M."/>
        </authorList>
    </citation>
    <scope>NUCLEOTIDE SEQUENCE</scope>
    <source>
        <strain evidence="1">MM415B06316</strain>
    </source>
</reference>
<protein>
    <submittedName>
        <fullName evidence="1">Uncharacterized protein</fullName>
    </submittedName>
</protein>
<accession>A0A6M3LXN6</accession>
<evidence type="ECO:0000313" key="1">
    <source>
        <dbReference type="EMBL" id="QJA97358.1"/>
    </source>
</evidence>
<gene>
    <name evidence="1" type="ORF">MM415B06316_0009</name>
</gene>
<dbReference type="EMBL" id="MT143486">
    <property type="protein sequence ID" value="QJA97358.1"/>
    <property type="molecule type" value="Genomic_DNA"/>
</dbReference>
<sequence>MKKAAIEKLRKLAPEVEDKVFFTPLIEIREMPDSHFDSMVDKDGGPVDMIVIDSSKFLTFDKVMPAAISYWIKSRHSELEVSEDEGSDAEV</sequence>
<dbReference type="AlphaFoldDB" id="A0A6M3LXN6"/>
<name>A0A6M3LXN6_9ZZZZ</name>
<organism evidence="1">
    <name type="scientific">viral metagenome</name>
    <dbReference type="NCBI Taxonomy" id="1070528"/>
    <lineage>
        <taxon>unclassified sequences</taxon>
        <taxon>metagenomes</taxon>
        <taxon>organismal metagenomes</taxon>
    </lineage>
</organism>
<proteinExistence type="predicted"/>